<evidence type="ECO:0000313" key="2">
    <source>
        <dbReference type="Proteomes" id="UP000031563"/>
    </source>
</evidence>
<dbReference type="InterPro" id="IPR036563">
    <property type="entry name" value="MoaE_sf"/>
</dbReference>
<name>A0A0F5I2C8_BACTR</name>
<proteinExistence type="predicted"/>
<dbReference type="SUPFAM" id="SSF54690">
    <property type="entry name" value="Molybdopterin synthase subunit MoaE"/>
    <property type="match status" value="1"/>
</dbReference>
<dbReference type="Pfam" id="PF02391">
    <property type="entry name" value="MoaE"/>
    <property type="match status" value="1"/>
</dbReference>
<evidence type="ECO:0000313" key="1">
    <source>
        <dbReference type="EMBL" id="KKB39603.1"/>
    </source>
</evidence>
<dbReference type="CDD" id="cd00756">
    <property type="entry name" value="MoaE"/>
    <property type="match status" value="1"/>
</dbReference>
<dbReference type="AlphaFoldDB" id="A0A0F5I2C8"/>
<organism evidence="1 2">
    <name type="scientific">Bacillus thermotolerans</name>
    <name type="common">Quasibacillus thermotolerans</name>
    <dbReference type="NCBI Taxonomy" id="1221996"/>
    <lineage>
        <taxon>Bacteria</taxon>
        <taxon>Bacillati</taxon>
        <taxon>Bacillota</taxon>
        <taxon>Bacilli</taxon>
        <taxon>Bacillales</taxon>
        <taxon>Bacillaceae</taxon>
        <taxon>Bacillus</taxon>
    </lineage>
</organism>
<keyword evidence="2" id="KW-1185">Reference proteome</keyword>
<gene>
    <name evidence="1" type="ORF">QY95_02233</name>
</gene>
<dbReference type="Proteomes" id="UP000031563">
    <property type="component" value="Unassembled WGS sequence"/>
</dbReference>
<accession>A0A0F5I2C8</accession>
<protein>
    <submittedName>
        <fullName evidence="1">Molybdenum cofactor biosynthesis protein MoaE</fullName>
    </submittedName>
</protein>
<dbReference type="EMBL" id="JWIR02000040">
    <property type="protein sequence ID" value="KKB39603.1"/>
    <property type="molecule type" value="Genomic_DNA"/>
</dbReference>
<dbReference type="OrthoDB" id="9803224at2"/>
<sequence length="141" mass="16249">MIEVKLQTEPIDVNGYFQKLLNPHHGGNNLFIGTIRDLTGTVKTSSIEYYAYEEMAVKELEKLAKSVEEKYNADVVIVHRLGRLDISDIAVLVGVSTPHRNESYEGSRYIIEELKKRVPIWKKEFDEDKIRWGGIRDDGNR</sequence>
<reference evidence="1" key="1">
    <citation type="submission" date="2015-02" db="EMBL/GenBank/DDBJ databases">
        <title>Genome Assembly of Bacillaceae bacterium MTCC 8252.</title>
        <authorList>
            <person name="Verma A."/>
            <person name="Khatri I."/>
            <person name="Mual P."/>
            <person name="Subramanian S."/>
            <person name="Krishnamurthi S."/>
        </authorList>
    </citation>
    <scope>NUCLEOTIDE SEQUENCE [LARGE SCALE GENOMIC DNA]</scope>
    <source>
        <strain evidence="1">MTCC 8252</strain>
    </source>
</reference>
<dbReference type="Gene3D" id="3.90.1170.40">
    <property type="entry name" value="Molybdopterin biosynthesis MoaE subunit"/>
    <property type="match status" value="1"/>
</dbReference>
<dbReference type="STRING" id="1221996.QY95_02233"/>
<dbReference type="PANTHER" id="PTHR23404">
    <property type="entry name" value="MOLYBDOPTERIN SYNTHASE RELATED"/>
    <property type="match status" value="1"/>
</dbReference>
<dbReference type="GO" id="GO:0006777">
    <property type="term" value="P:Mo-molybdopterin cofactor biosynthetic process"/>
    <property type="evidence" value="ECO:0007669"/>
    <property type="project" value="InterPro"/>
</dbReference>
<dbReference type="RefSeq" id="WP_040036805.1">
    <property type="nucleotide sequence ID" value="NZ_JWIQ02000005.1"/>
</dbReference>
<dbReference type="InterPro" id="IPR003448">
    <property type="entry name" value="Mopterin_biosynth_MoaE"/>
</dbReference>
<comment type="caution">
    <text evidence="1">The sequence shown here is derived from an EMBL/GenBank/DDBJ whole genome shotgun (WGS) entry which is preliminary data.</text>
</comment>